<gene>
    <name evidence="7" type="ORF">SAMN06273572_102187</name>
</gene>
<evidence type="ECO:0000256" key="5">
    <source>
        <dbReference type="ARBA" id="ARBA00037410"/>
    </source>
</evidence>
<evidence type="ECO:0000256" key="3">
    <source>
        <dbReference type="ARBA" id="ARBA00022946"/>
    </source>
</evidence>
<evidence type="ECO:0000256" key="1">
    <source>
        <dbReference type="ARBA" id="ARBA00005254"/>
    </source>
</evidence>
<dbReference type="Proteomes" id="UP000220034">
    <property type="component" value="Unassembled WGS sequence"/>
</dbReference>
<keyword evidence="2" id="KW-0276">Fatty acid metabolism</keyword>
<proteinExistence type="inferred from homology"/>
<dbReference type="PANTHER" id="PTHR43602">
    <property type="match status" value="1"/>
</dbReference>
<dbReference type="Pfam" id="PF00378">
    <property type="entry name" value="ECH_1"/>
    <property type="match status" value="1"/>
</dbReference>
<evidence type="ECO:0000313" key="7">
    <source>
        <dbReference type="EMBL" id="SOH93511.1"/>
    </source>
</evidence>
<dbReference type="InterPro" id="IPR001753">
    <property type="entry name" value="Enoyl-CoA_hydra/iso"/>
</dbReference>
<dbReference type="GO" id="GO:0006631">
    <property type="term" value="P:fatty acid metabolic process"/>
    <property type="evidence" value="ECO:0007669"/>
    <property type="project" value="UniProtKB-KW"/>
</dbReference>
<dbReference type="SUPFAM" id="SSF52096">
    <property type="entry name" value="ClpP/crotonase"/>
    <property type="match status" value="1"/>
</dbReference>
<dbReference type="AlphaFoldDB" id="A0A2C9CPR8"/>
<dbReference type="GO" id="GO:0016836">
    <property type="term" value="F:hydro-lyase activity"/>
    <property type="evidence" value="ECO:0007669"/>
    <property type="project" value="TreeGrafter"/>
</dbReference>
<accession>A0A2C9CPR8</accession>
<reference evidence="8" key="1">
    <citation type="submission" date="2017-09" db="EMBL/GenBank/DDBJ databases">
        <authorList>
            <person name="Varghese N."/>
            <person name="Submissions S."/>
        </authorList>
    </citation>
    <scope>NUCLEOTIDE SEQUENCE [LARGE SCALE GENOMIC DNA]</scope>
    <source>
        <strain evidence="8">C7</strain>
    </source>
</reference>
<dbReference type="EMBL" id="OCTN01000002">
    <property type="protein sequence ID" value="SOH93511.1"/>
    <property type="molecule type" value="Genomic_DNA"/>
</dbReference>
<dbReference type="InterPro" id="IPR029045">
    <property type="entry name" value="ClpP/crotonase-like_dom_sf"/>
</dbReference>
<dbReference type="PANTHER" id="PTHR43602:SF1">
    <property type="entry name" value="ENOYL-COA HYDRATASE DOMAIN-CONTAINING PROTEIN 3, MITOCHONDRIAL"/>
    <property type="match status" value="1"/>
</dbReference>
<organism evidence="7 8">
    <name type="scientific">Pontivivens marinum</name>
    <dbReference type="NCBI Taxonomy" id="1690039"/>
    <lineage>
        <taxon>Bacteria</taxon>
        <taxon>Pseudomonadati</taxon>
        <taxon>Pseudomonadota</taxon>
        <taxon>Alphaproteobacteria</taxon>
        <taxon>Rhodobacterales</taxon>
        <taxon>Paracoccaceae</taxon>
        <taxon>Pontivivens</taxon>
    </lineage>
</organism>
<evidence type="ECO:0000256" key="6">
    <source>
        <dbReference type="ARBA" id="ARBA00040545"/>
    </source>
</evidence>
<dbReference type="NCBIfam" id="NF006008">
    <property type="entry name" value="PRK08139.1"/>
    <property type="match status" value="1"/>
</dbReference>
<dbReference type="Gene3D" id="3.90.226.10">
    <property type="entry name" value="2-enoyl-CoA Hydratase, Chain A, domain 1"/>
    <property type="match status" value="1"/>
</dbReference>
<comment type="function">
    <text evidence="5">May play a role in fatty acid biosynthesis and insulin sensitivity.</text>
</comment>
<dbReference type="InterPro" id="IPR014748">
    <property type="entry name" value="Enoyl-CoA_hydra_C"/>
</dbReference>
<evidence type="ECO:0000313" key="8">
    <source>
        <dbReference type="Proteomes" id="UP000220034"/>
    </source>
</evidence>
<evidence type="ECO:0000256" key="2">
    <source>
        <dbReference type="ARBA" id="ARBA00022832"/>
    </source>
</evidence>
<protein>
    <recommendedName>
        <fullName evidence="6">Enoyl-CoA hydratase domain-containing protein 3, mitochondrial</fullName>
    </recommendedName>
</protein>
<dbReference type="RefSeq" id="WP_097929090.1">
    <property type="nucleotide sequence ID" value="NZ_OCTN01000002.1"/>
</dbReference>
<keyword evidence="8" id="KW-1185">Reference proteome</keyword>
<dbReference type="Gene3D" id="1.10.12.10">
    <property type="entry name" value="Lyase 2-enoyl-coa Hydratase, Chain A, domain 2"/>
    <property type="match status" value="1"/>
</dbReference>
<comment type="similarity">
    <text evidence="1">Belongs to the enoyl-CoA hydratase/isomerase family.</text>
</comment>
<dbReference type="InterPro" id="IPR052377">
    <property type="entry name" value="Mitochondrial_ECH-domain"/>
</dbReference>
<dbReference type="CDD" id="cd06558">
    <property type="entry name" value="crotonase-like"/>
    <property type="match status" value="1"/>
</dbReference>
<evidence type="ECO:0000256" key="4">
    <source>
        <dbReference type="ARBA" id="ARBA00023098"/>
    </source>
</evidence>
<dbReference type="OrthoDB" id="9795613at2"/>
<keyword evidence="3" id="KW-0809">Transit peptide</keyword>
<name>A0A2C9CPR8_9RHOB</name>
<sequence length="270" mass="28937">MSIQQAADDTILIREDTDGIATLTLNHPAKLNPLSEEMLAALQAQLDGIAGDPRVRAVILRGAGKAFCAGHDLRQMTAARQNPDSGAAYFRELFGTCTRVMTSIRNLPQPVIAQVHGIATAAGCQLVATCDMAVAADDTRFGVNGVNIGLFCSTPMVALSRNIGRKQAFEMLTTGAFIDANRACEVGLINRSAPQDRLQAETIALAQTVAAKLSSAVRIGKRAFYQQMEMGLDDAYAYTGEVMALNMADADTEEGIAAFLEKRDARWENP</sequence>
<keyword evidence="4" id="KW-0443">Lipid metabolism</keyword>